<evidence type="ECO:0008006" key="11">
    <source>
        <dbReference type="Google" id="ProtNLM"/>
    </source>
</evidence>
<evidence type="ECO:0000313" key="9">
    <source>
        <dbReference type="EMBL" id="CAG9825233.1"/>
    </source>
</evidence>
<dbReference type="InterPro" id="IPR025304">
    <property type="entry name" value="ALIX_V_dom"/>
</dbReference>
<dbReference type="Gene3D" id="1.25.40.280">
    <property type="entry name" value="alix/aip1 like domains"/>
    <property type="match status" value="1"/>
</dbReference>
<dbReference type="GO" id="GO:0043328">
    <property type="term" value="P:protein transport to vacuole involved in ubiquitin-dependent protein catabolic process via the multivesicular body sorting pathway"/>
    <property type="evidence" value="ECO:0007669"/>
    <property type="project" value="TreeGrafter"/>
</dbReference>
<evidence type="ECO:0000256" key="2">
    <source>
        <dbReference type="ARBA" id="ARBA00004496"/>
    </source>
</evidence>
<dbReference type="Gene3D" id="1.20.140.50">
    <property type="entry name" value="alix/aip1 like domains"/>
    <property type="match status" value="1"/>
</dbReference>
<dbReference type="InterPro" id="IPR000242">
    <property type="entry name" value="PTP_cat"/>
</dbReference>
<dbReference type="Pfam" id="PF03097">
    <property type="entry name" value="BRO1"/>
    <property type="match status" value="1"/>
</dbReference>
<dbReference type="SMART" id="SM01041">
    <property type="entry name" value="BRO1"/>
    <property type="match status" value="1"/>
</dbReference>
<sequence length="1587" mass="178460">MEAAPRLPMLSFDLKVCTENTHFGPQLKQYIASFYHEDPDSYLTEIHNLESLRAAAVRPTMDVNGVQLLKKYYCQLHFLKSRFPMEENKDAAVQFSWKDQHLDANYTSTDIGFELMAIMYNIGALHSYLGSSDTRSNPEGMKMACTHFQCAAWAFQTVKEKYHQFVICISLIELVHFFQQVSLAQAQECILEKSMLDNRKATIIAKVAVQVHQYYRQSLSILESASDDLFRDKTYKEWIKHLQFKLAYYKCISLLYQGQQAEEQQKMGERVAFYQLACEQLEEAKRWANSLKNQQSEIQEGLAFTQDVVEGKRKAAKNENEFIYHESVPDKDRLEEVKGASLVKGIPFSINDTEVSGPHIFARLVPMEAHEAASLYSEKKAQMLRNIGELIETKDQQLAEFMTSLQLDLLTKMHQATGIPQELIDRAAALSAKPTAIQDLVGSMGKLSNIYQEVESSLNEIDQLLKLEEESEKGYQEIMGKRPSSIIATDLSREAAKYREAHSKANDSNQALHRAMTAHVANLKVLQQPLKQLQQQLPFVELPNANIDENSLKDLEMLVAKVDEMKTQRAMLWAQLRESVHQDDITNSLVTKQPNQSLEQLFQQELQKHQQLTVLIEQNTAAQENVKTALVDTYAQAVKTRKYVQDIIHKRNSMISLLVTSYDSYDDLLAKANKGIEFYTKLETNVSKLLQRIKSASKVQQEEREQMLLKNDIPTSKEVIASTPAAPKLKDYLESRKKNPVSAYPDVTNPYPNQNVNYGLSRDLPPGVRPAPLGSEFTDSPSSTGNEPYIANVQYGYSQIPPSNTAYPYPQQASGASQVDQDLAARMSNLLQSSKVDTPAQNFPTYSYSNYIPQNYATNSSYRPPTQSFAVPPEITSPYDPAKAYTNTTNTYRPLSSYSIMNNSNTQAQYSDSTFATPTSTAPSNVGYSASYQYPSYSNTEYSQPAPTPSGATQSLQPSVDTYYPQGYAPNQNVSQPSESPSFPENVQYHSLEYSTSVKPDQVTYNYNTFYSSPAANLSSTHVRETKTPYYYPSTSSSNVPTSMSYTPASTQADSSYQRVDSNIPTYSSNVANYGTAYLYPGTQSQAAAVPTYSGGQFYQDPQKYSQQTGTEQQAVSDQYSQYYASMSQAYPDQYYQQPSGAVAGQQSDQTRAPATYVQQNQQAASTGTQVNSTESNIDLLSGLDFTISQAPLVPQQNVAKLQPSEVNAASSDTKLSAAKPASAKEMEVVEIKRPSFKILPSKPLTNADVKRLFEQEVEKYEKFVETLTIKTLSGPTNLDVKWKEIQDKQECDAQRRIISVARCYPMKNRFPDILPYDYSRIELHGTKDDYINASIIKDISLYAPAFIVTQAPLSSTIGDFWTMIREQQVELIFCIMGDKEIEDVYWPKEKGQSMSVLNMVITLQSVIVKSHWTERLIAVNLPEKRDSRVVMHLQFTSWPGSLFPTTTDPFVSYVLELIGLFQQQRCPTRPVLVHCASGSGRSGLACLLTAAILDVANNANVVPDLAALASKVGGCRRNALRDREHLKFAYECWLGYMKQVVSQDKMKRRMNEPVPMPIVECLQPTDVVETNQDPLSTLDPFWASKK</sequence>
<dbReference type="InterPro" id="IPR000387">
    <property type="entry name" value="Tyr_Pase_dom"/>
</dbReference>
<dbReference type="PANTHER" id="PTHR23030">
    <property type="entry name" value="PCD6 INTERACTING PROTEIN-RELATED"/>
    <property type="match status" value="1"/>
</dbReference>
<dbReference type="InterPro" id="IPR016130">
    <property type="entry name" value="Tyr_Pase_AS"/>
</dbReference>
<dbReference type="EMBL" id="OU896715">
    <property type="protein sequence ID" value="CAG9825233.1"/>
    <property type="molecule type" value="Genomic_DNA"/>
</dbReference>
<dbReference type="PROSITE" id="PS50055">
    <property type="entry name" value="TYR_PHOSPHATASE_PTP"/>
    <property type="match status" value="1"/>
</dbReference>
<dbReference type="PROSITE" id="PS51180">
    <property type="entry name" value="BRO1"/>
    <property type="match status" value="1"/>
</dbReference>
<dbReference type="PRINTS" id="PR00700">
    <property type="entry name" value="PRTYPHPHTASE"/>
</dbReference>
<name>A0A9N9SQ01_PHACE</name>
<keyword evidence="10" id="KW-1185">Reference proteome</keyword>
<gene>
    <name evidence="9" type="ORF">PHAECO_LOCUS13001</name>
</gene>
<protein>
    <recommendedName>
        <fullName evidence="11">Tyrosine-protein phosphatase non-receptor type 23</fullName>
    </recommendedName>
</protein>
<dbReference type="GO" id="GO:0048666">
    <property type="term" value="P:neuron development"/>
    <property type="evidence" value="ECO:0007669"/>
    <property type="project" value="UniProtKB-ARBA"/>
</dbReference>
<accession>A0A9N9SQ01</accession>
<dbReference type="GO" id="GO:0032456">
    <property type="term" value="P:endocytic recycling"/>
    <property type="evidence" value="ECO:0007669"/>
    <property type="project" value="TreeGrafter"/>
</dbReference>
<reference evidence="9" key="2">
    <citation type="submission" date="2022-10" db="EMBL/GenBank/DDBJ databases">
        <authorList>
            <consortium name="ENA_rothamsted_submissions"/>
            <consortium name="culmorum"/>
            <person name="King R."/>
        </authorList>
    </citation>
    <scope>NUCLEOTIDE SEQUENCE</scope>
</reference>
<feature type="domain" description="Tyrosine-protein phosphatase" evidence="6">
    <location>
        <begin position="1308"/>
        <end position="1537"/>
    </location>
</feature>
<dbReference type="GO" id="GO:0005768">
    <property type="term" value="C:endosome"/>
    <property type="evidence" value="ECO:0007669"/>
    <property type="project" value="UniProtKB-SubCell"/>
</dbReference>
<proteinExistence type="predicted"/>
<reference evidence="9" key="1">
    <citation type="submission" date="2022-01" db="EMBL/GenBank/DDBJ databases">
        <authorList>
            <person name="King R."/>
        </authorList>
    </citation>
    <scope>NUCLEOTIDE SEQUENCE</scope>
</reference>
<dbReference type="Pfam" id="PF13949">
    <property type="entry name" value="ALIX_LYPXL_bnd"/>
    <property type="match status" value="1"/>
</dbReference>
<keyword evidence="3" id="KW-0963">Cytoplasm</keyword>
<dbReference type="Pfam" id="PF00102">
    <property type="entry name" value="Y_phosphatase"/>
    <property type="match status" value="1"/>
</dbReference>
<feature type="compositionally biased region" description="Polar residues" evidence="5">
    <location>
        <begin position="969"/>
        <end position="985"/>
    </location>
</feature>
<dbReference type="SMART" id="SM00404">
    <property type="entry name" value="PTPc_motif"/>
    <property type="match status" value="1"/>
</dbReference>
<feature type="region of interest" description="Disordered" evidence="5">
    <location>
        <begin position="939"/>
        <end position="985"/>
    </location>
</feature>
<dbReference type="InterPro" id="IPR038499">
    <property type="entry name" value="BRO1_sf"/>
</dbReference>
<dbReference type="PROSITE" id="PS50056">
    <property type="entry name" value="TYR_PHOSPHATASE_2"/>
    <property type="match status" value="1"/>
</dbReference>
<dbReference type="GO" id="GO:0009653">
    <property type="term" value="P:anatomical structure morphogenesis"/>
    <property type="evidence" value="ECO:0007669"/>
    <property type="project" value="UniProtKB-ARBA"/>
</dbReference>
<dbReference type="PANTHER" id="PTHR23030:SF30">
    <property type="entry name" value="TYROSINE-PROTEIN PHOSPHATASE NON-RECEPTOR TYPE 23"/>
    <property type="match status" value="1"/>
</dbReference>
<dbReference type="SMART" id="SM00194">
    <property type="entry name" value="PTPc"/>
    <property type="match status" value="1"/>
</dbReference>
<comment type="subcellular location">
    <subcellularLocation>
        <location evidence="2">Cytoplasm</location>
    </subcellularLocation>
    <subcellularLocation>
        <location evidence="1">Endosome</location>
    </subcellularLocation>
</comment>
<dbReference type="OrthoDB" id="10266451at2759"/>
<dbReference type="SUPFAM" id="SSF52799">
    <property type="entry name" value="(Phosphotyrosine protein) phosphatases II"/>
    <property type="match status" value="1"/>
</dbReference>
<dbReference type="GO" id="GO:0004725">
    <property type="term" value="F:protein tyrosine phosphatase activity"/>
    <property type="evidence" value="ECO:0007669"/>
    <property type="project" value="InterPro"/>
</dbReference>
<feature type="domain" description="Tyrosine specific protein phosphatases" evidence="7">
    <location>
        <begin position="1449"/>
        <end position="1528"/>
    </location>
</feature>
<dbReference type="InterPro" id="IPR003595">
    <property type="entry name" value="Tyr_Pase_cat"/>
</dbReference>
<dbReference type="Gene3D" id="3.90.190.10">
    <property type="entry name" value="Protein tyrosine phosphatase superfamily"/>
    <property type="match status" value="1"/>
</dbReference>
<organism evidence="9 10">
    <name type="scientific">Phaedon cochleariae</name>
    <name type="common">Mustard beetle</name>
    <dbReference type="NCBI Taxonomy" id="80249"/>
    <lineage>
        <taxon>Eukaryota</taxon>
        <taxon>Metazoa</taxon>
        <taxon>Ecdysozoa</taxon>
        <taxon>Arthropoda</taxon>
        <taxon>Hexapoda</taxon>
        <taxon>Insecta</taxon>
        <taxon>Pterygota</taxon>
        <taxon>Neoptera</taxon>
        <taxon>Endopterygota</taxon>
        <taxon>Coleoptera</taxon>
        <taxon>Polyphaga</taxon>
        <taxon>Cucujiformia</taxon>
        <taxon>Chrysomeloidea</taxon>
        <taxon>Chrysomelidae</taxon>
        <taxon>Chrysomelinae</taxon>
        <taxon>Chrysomelini</taxon>
        <taxon>Phaedon</taxon>
    </lineage>
</organism>
<feature type="compositionally biased region" description="Polar residues" evidence="5">
    <location>
        <begin position="939"/>
        <end position="960"/>
    </location>
</feature>
<evidence type="ECO:0000259" key="8">
    <source>
        <dbReference type="PROSITE" id="PS51180"/>
    </source>
</evidence>
<evidence type="ECO:0000256" key="3">
    <source>
        <dbReference type="ARBA" id="ARBA00022490"/>
    </source>
</evidence>
<dbReference type="GO" id="GO:0045022">
    <property type="term" value="P:early endosome to late endosome transport"/>
    <property type="evidence" value="ECO:0007669"/>
    <property type="project" value="TreeGrafter"/>
</dbReference>
<evidence type="ECO:0000256" key="1">
    <source>
        <dbReference type="ARBA" id="ARBA00004177"/>
    </source>
</evidence>
<evidence type="ECO:0000313" key="10">
    <source>
        <dbReference type="Proteomes" id="UP001153737"/>
    </source>
</evidence>
<dbReference type="PROSITE" id="PS00383">
    <property type="entry name" value="TYR_PHOSPHATASE_1"/>
    <property type="match status" value="1"/>
</dbReference>
<dbReference type="InterPro" id="IPR004328">
    <property type="entry name" value="BRO1_dom"/>
</dbReference>
<feature type="domain" description="BRO1" evidence="8">
    <location>
        <begin position="8"/>
        <end position="398"/>
    </location>
</feature>
<keyword evidence="4" id="KW-0967">Endosome</keyword>
<dbReference type="InterPro" id="IPR029021">
    <property type="entry name" value="Prot-tyrosine_phosphatase-like"/>
</dbReference>
<evidence type="ECO:0000259" key="6">
    <source>
        <dbReference type="PROSITE" id="PS50055"/>
    </source>
</evidence>
<evidence type="ECO:0000259" key="7">
    <source>
        <dbReference type="PROSITE" id="PS50056"/>
    </source>
</evidence>
<dbReference type="Proteomes" id="UP001153737">
    <property type="component" value="Chromosome 9"/>
</dbReference>
<evidence type="ECO:0000256" key="4">
    <source>
        <dbReference type="ARBA" id="ARBA00022753"/>
    </source>
</evidence>
<dbReference type="Gene3D" id="1.20.120.560">
    <property type="entry name" value="alix/aip1 in complex with the ypdl late domain"/>
    <property type="match status" value="1"/>
</dbReference>
<dbReference type="CDD" id="cd09234">
    <property type="entry name" value="V_HD-PTP_like"/>
    <property type="match status" value="1"/>
</dbReference>
<evidence type="ECO:0000256" key="5">
    <source>
        <dbReference type="SAM" id="MobiDB-lite"/>
    </source>
</evidence>